<dbReference type="Pfam" id="PF17820">
    <property type="entry name" value="PDZ_6"/>
    <property type="match status" value="1"/>
</dbReference>
<feature type="domain" description="PDZ" evidence="5">
    <location>
        <begin position="7"/>
        <end position="73"/>
    </location>
</feature>
<keyword evidence="4" id="KW-0720">Serine protease</keyword>
<dbReference type="EMBL" id="BLSA01000875">
    <property type="protein sequence ID" value="GFP34003.1"/>
    <property type="molecule type" value="Genomic_DNA"/>
</dbReference>
<dbReference type="FunFam" id="2.30.42.10:FF:000063">
    <property type="entry name" value="Peptidase, S41 family"/>
    <property type="match status" value="1"/>
</dbReference>
<dbReference type="GO" id="GO:0030288">
    <property type="term" value="C:outer membrane-bounded periplasmic space"/>
    <property type="evidence" value="ECO:0007669"/>
    <property type="project" value="TreeGrafter"/>
</dbReference>
<gene>
    <name evidence="6" type="ORF">HKBW3S42_02343</name>
</gene>
<dbReference type="Gene3D" id="3.90.226.10">
    <property type="entry name" value="2-enoyl-CoA Hydratase, Chain A, domain 1"/>
    <property type="match status" value="1"/>
</dbReference>
<keyword evidence="3" id="KW-0378">Hydrolase</keyword>
<protein>
    <submittedName>
        <fullName evidence="6">Carboxyl-terminal processing protease</fullName>
    </submittedName>
</protein>
<feature type="non-terminal residue" evidence="6">
    <location>
        <position position="183"/>
    </location>
</feature>
<evidence type="ECO:0000313" key="7">
    <source>
        <dbReference type="Proteomes" id="UP000568877"/>
    </source>
</evidence>
<comment type="caution">
    <text evidence="6">The sequence shown here is derived from an EMBL/GenBank/DDBJ whole genome shotgun (WGS) entry which is preliminary data.</text>
</comment>
<dbReference type="SUPFAM" id="SSF52096">
    <property type="entry name" value="ClpP/crotonase"/>
    <property type="match status" value="1"/>
</dbReference>
<dbReference type="SMART" id="SM00245">
    <property type="entry name" value="TSPc"/>
    <property type="match status" value="1"/>
</dbReference>
<dbReference type="AlphaFoldDB" id="A0A6V8PP94"/>
<dbReference type="SUPFAM" id="SSF50156">
    <property type="entry name" value="PDZ domain-like"/>
    <property type="match status" value="1"/>
</dbReference>
<dbReference type="GO" id="GO:0007165">
    <property type="term" value="P:signal transduction"/>
    <property type="evidence" value="ECO:0007669"/>
    <property type="project" value="TreeGrafter"/>
</dbReference>
<proteinExistence type="inferred from homology"/>
<dbReference type="GO" id="GO:0004175">
    <property type="term" value="F:endopeptidase activity"/>
    <property type="evidence" value="ECO:0007669"/>
    <property type="project" value="TreeGrafter"/>
</dbReference>
<name>A0A6V8PP94_9ACTN</name>
<dbReference type="PANTHER" id="PTHR32060:SF30">
    <property type="entry name" value="CARBOXY-TERMINAL PROCESSING PROTEASE CTPA"/>
    <property type="match status" value="1"/>
</dbReference>
<organism evidence="6 7">
    <name type="scientific">Candidatus Hakubella thermalkaliphila</name>
    <dbReference type="NCBI Taxonomy" id="2754717"/>
    <lineage>
        <taxon>Bacteria</taxon>
        <taxon>Bacillati</taxon>
        <taxon>Actinomycetota</taxon>
        <taxon>Actinomycetota incertae sedis</taxon>
        <taxon>Candidatus Hakubellales</taxon>
        <taxon>Candidatus Hakubellaceae</taxon>
        <taxon>Candidatus Hakubella</taxon>
    </lineage>
</organism>
<dbReference type="Gene3D" id="2.30.42.10">
    <property type="match status" value="1"/>
</dbReference>
<dbReference type="GO" id="GO:0006508">
    <property type="term" value="P:proteolysis"/>
    <property type="evidence" value="ECO:0007669"/>
    <property type="project" value="UniProtKB-KW"/>
</dbReference>
<keyword evidence="2 6" id="KW-0645">Protease</keyword>
<dbReference type="Gene3D" id="3.30.750.44">
    <property type="match status" value="1"/>
</dbReference>
<dbReference type="PANTHER" id="PTHR32060">
    <property type="entry name" value="TAIL-SPECIFIC PROTEASE"/>
    <property type="match status" value="1"/>
</dbReference>
<dbReference type="CDD" id="cd06782">
    <property type="entry name" value="cpPDZ_CPP-like"/>
    <property type="match status" value="1"/>
</dbReference>
<reference evidence="6 7" key="1">
    <citation type="journal article" date="2020" name="Front. Microbiol.">
        <title>Single-cell genomics of novel Actinobacteria with the Wood-Ljungdahl pathway discovered in a serpentinizing system.</title>
        <authorList>
            <person name="Merino N."/>
            <person name="Kawai M."/>
            <person name="Boyd E.S."/>
            <person name="Colman D.R."/>
            <person name="McGlynn S.E."/>
            <person name="Nealson K.H."/>
            <person name="Kurokawa K."/>
            <person name="Hongoh Y."/>
        </authorList>
    </citation>
    <scope>NUCLEOTIDE SEQUENCE [LARGE SCALE GENOMIC DNA]</scope>
    <source>
        <strain evidence="6 7">S42</strain>
    </source>
</reference>
<sequence>LPEELKNMQLYTEGEVGRIGIQQGIKDGAVTVIAPIEGTPAYNAGIKSGDKIVKINGESTRDMGLHDAVSKMRGQKGTSVSITIMREGWEDTKDFTIVRDIIKVKSVKSRVIEGNIGYVKISQFQERTADDLEAALSKLEKQNITSLILDLRNNPGGLLGSAIDVSTQFLPPGKVVVSITGRS</sequence>
<dbReference type="Pfam" id="PF03572">
    <property type="entry name" value="Peptidase_S41"/>
    <property type="match status" value="1"/>
</dbReference>
<evidence type="ECO:0000313" key="6">
    <source>
        <dbReference type="EMBL" id="GFP34003.1"/>
    </source>
</evidence>
<dbReference type="InterPro" id="IPR001478">
    <property type="entry name" value="PDZ"/>
</dbReference>
<dbReference type="SMART" id="SM00228">
    <property type="entry name" value="PDZ"/>
    <property type="match status" value="1"/>
</dbReference>
<dbReference type="InterPro" id="IPR036034">
    <property type="entry name" value="PDZ_sf"/>
</dbReference>
<evidence type="ECO:0000259" key="5">
    <source>
        <dbReference type="PROSITE" id="PS50106"/>
    </source>
</evidence>
<dbReference type="GO" id="GO:0008236">
    <property type="term" value="F:serine-type peptidase activity"/>
    <property type="evidence" value="ECO:0007669"/>
    <property type="project" value="UniProtKB-KW"/>
</dbReference>
<comment type="similarity">
    <text evidence="1">Belongs to the peptidase S41A family.</text>
</comment>
<dbReference type="InterPro" id="IPR029045">
    <property type="entry name" value="ClpP/crotonase-like_dom_sf"/>
</dbReference>
<dbReference type="Proteomes" id="UP000568877">
    <property type="component" value="Unassembled WGS sequence"/>
</dbReference>
<evidence type="ECO:0000256" key="1">
    <source>
        <dbReference type="ARBA" id="ARBA00009179"/>
    </source>
</evidence>
<feature type="non-terminal residue" evidence="6">
    <location>
        <position position="1"/>
    </location>
</feature>
<dbReference type="InterPro" id="IPR005151">
    <property type="entry name" value="Tail-specific_protease"/>
</dbReference>
<evidence type="ECO:0000256" key="2">
    <source>
        <dbReference type="ARBA" id="ARBA00022670"/>
    </source>
</evidence>
<dbReference type="PROSITE" id="PS50106">
    <property type="entry name" value="PDZ"/>
    <property type="match status" value="1"/>
</dbReference>
<accession>A0A6V8PP94</accession>
<evidence type="ECO:0000256" key="3">
    <source>
        <dbReference type="ARBA" id="ARBA00022801"/>
    </source>
</evidence>
<evidence type="ECO:0000256" key="4">
    <source>
        <dbReference type="ARBA" id="ARBA00022825"/>
    </source>
</evidence>
<dbReference type="InterPro" id="IPR041489">
    <property type="entry name" value="PDZ_6"/>
</dbReference>